<feature type="transmembrane region" description="Helical" evidence="1">
    <location>
        <begin position="175"/>
        <end position="195"/>
    </location>
</feature>
<dbReference type="Proteomes" id="UP000570474">
    <property type="component" value="Unassembled WGS sequence"/>
</dbReference>
<accession>A0A847RYX7</accession>
<evidence type="ECO:0000313" key="3">
    <source>
        <dbReference type="Proteomes" id="UP000570474"/>
    </source>
</evidence>
<proteinExistence type="predicted"/>
<dbReference type="AlphaFoldDB" id="A0A847RYX7"/>
<name>A0A847RYX7_9BACT</name>
<protein>
    <submittedName>
        <fullName evidence="2">Uncharacterized protein</fullName>
    </submittedName>
</protein>
<evidence type="ECO:0000256" key="1">
    <source>
        <dbReference type="SAM" id="Phobius"/>
    </source>
</evidence>
<comment type="caution">
    <text evidence="2">The sequence shown here is derived from an EMBL/GenBank/DDBJ whole genome shotgun (WGS) entry which is preliminary data.</text>
</comment>
<dbReference type="EMBL" id="JABAIA010000003">
    <property type="protein sequence ID" value="NLR68282.1"/>
    <property type="molecule type" value="Genomic_DNA"/>
</dbReference>
<sequence>MKWRLFDNNLKVKSLVGPAGGRGRLCEGVFATSEQILYFRRMNWLPTNRYTLLSPLSPDEVMAALQANFSSYDPKFYWYTEGILNPDLRFTGTVNGNTFVISRLSQKLKRKELIRVKGTVSKSLHQTAIDMEVDIIPQVTTMFMVFVLLTGGGAAAFLLWALFEWATIGDIRLGKLIYALALLVICVVIFGRFSYEDRLARKFIKHICEAQ</sequence>
<gene>
    <name evidence="2" type="ORF">HGH92_28505</name>
</gene>
<dbReference type="RefSeq" id="WP_168874211.1">
    <property type="nucleotide sequence ID" value="NZ_JABAIA010000003.1"/>
</dbReference>
<feature type="transmembrane region" description="Helical" evidence="1">
    <location>
        <begin position="141"/>
        <end position="163"/>
    </location>
</feature>
<evidence type="ECO:0000313" key="2">
    <source>
        <dbReference type="EMBL" id="NLR68282.1"/>
    </source>
</evidence>
<keyword evidence="1" id="KW-0472">Membrane</keyword>
<keyword evidence="1" id="KW-1133">Transmembrane helix</keyword>
<keyword evidence="1" id="KW-0812">Transmembrane</keyword>
<organism evidence="2 3">
    <name type="scientific">Chitinophaga varians</name>
    <dbReference type="NCBI Taxonomy" id="2202339"/>
    <lineage>
        <taxon>Bacteria</taxon>
        <taxon>Pseudomonadati</taxon>
        <taxon>Bacteroidota</taxon>
        <taxon>Chitinophagia</taxon>
        <taxon>Chitinophagales</taxon>
        <taxon>Chitinophagaceae</taxon>
        <taxon>Chitinophaga</taxon>
    </lineage>
</organism>
<keyword evidence="3" id="KW-1185">Reference proteome</keyword>
<reference evidence="2 3" key="1">
    <citation type="submission" date="2020-04" db="EMBL/GenBank/DDBJ databases">
        <authorList>
            <person name="Yin C."/>
        </authorList>
    </citation>
    <scope>NUCLEOTIDE SEQUENCE [LARGE SCALE GENOMIC DNA]</scope>
    <source>
        <strain evidence="2 3">Ae27</strain>
    </source>
</reference>